<accession>A0A3G5A6E4</accession>
<dbReference type="PROSITE" id="PS50097">
    <property type="entry name" value="BTB"/>
    <property type="match status" value="1"/>
</dbReference>
<gene>
    <name evidence="3" type="ORF">Hyperionvirus2_183</name>
</gene>
<reference evidence="3" key="1">
    <citation type="submission" date="2018-10" db="EMBL/GenBank/DDBJ databases">
        <title>Hidden diversity of soil giant viruses.</title>
        <authorList>
            <person name="Schulz F."/>
            <person name="Alteio L."/>
            <person name="Goudeau D."/>
            <person name="Ryan E.M."/>
            <person name="Malmstrom R.R."/>
            <person name="Blanchard J."/>
            <person name="Woyke T."/>
        </authorList>
    </citation>
    <scope>NUCLEOTIDE SEQUENCE</scope>
    <source>
        <strain evidence="3">HYV1</strain>
    </source>
</reference>
<organism evidence="3">
    <name type="scientific">Hyperionvirus sp</name>
    <dbReference type="NCBI Taxonomy" id="2487770"/>
    <lineage>
        <taxon>Viruses</taxon>
        <taxon>Varidnaviria</taxon>
        <taxon>Bamfordvirae</taxon>
        <taxon>Nucleocytoviricota</taxon>
        <taxon>Megaviricetes</taxon>
        <taxon>Imitervirales</taxon>
        <taxon>Mimiviridae</taxon>
        <taxon>Klosneuvirinae</taxon>
    </lineage>
</organism>
<proteinExistence type="inferred from homology"/>
<evidence type="ECO:0000256" key="1">
    <source>
        <dbReference type="ARBA" id="ARBA00006497"/>
    </source>
</evidence>
<dbReference type="Gene3D" id="3.30.710.10">
    <property type="entry name" value="Potassium Channel Kv1.1, Chain A"/>
    <property type="match status" value="1"/>
</dbReference>
<evidence type="ECO:0000259" key="2">
    <source>
        <dbReference type="PROSITE" id="PS50097"/>
    </source>
</evidence>
<dbReference type="Pfam" id="PF00651">
    <property type="entry name" value="BTB"/>
    <property type="match status" value="1"/>
</dbReference>
<feature type="domain" description="BTB" evidence="2">
    <location>
        <begin position="49"/>
        <end position="102"/>
    </location>
</feature>
<sequence>MGTSSSKGAACASEKVSLMEEEKSEDVKCHVALDHHHLKLKNMYEENNGDVVVRSKSKEFKVLSVIITAGSALFKSMVEKGGAIDYTKYEDDTIDSLLRYIYYQGTSFYYNELCVEISVGEIEKIRALLELFEIHGLEAGKELFKKQIDVLIESTINVTKLCVIAGNLSLMGEMFLGEYRKSLKKVLFVMSQRTEWMISSGMFDVKERGYVVGCYDNLAPGKFDRKPAYVSYLCCQHGKGNPHNLKDPTAEMKCMVSGKVCCISFSSKGREIPENAEKRYCCLHRSSVPDEVTVFEKEMAVLLDPARKIILKDKVKNDLMIEMMSVLNLPKL</sequence>
<name>A0A3G5A6E4_9VIRU</name>
<evidence type="ECO:0000313" key="3">
    <source>
        <dbReference type="EMBL" id="AYV82815.1"/>
    </source>
</evidence>
<dbReference type="InterPro" id="IPR011333">
    <property type="entry name" value="SKP1/BTB/POZ_sf"/>
</dbReference>
<dbReference type="EMBL" id="MK072384">
    <property type="protein sequence ID" value="AYV82815.1"/>
    <property type="molecule type" value="Genomic_DNA"/>
</dbReference>
<dbReference type="InterPro" id="IPR000210">
    <property type="entry name" value="BTB/POZ_dom"/>
</dbReference>
<protein>
    <recommendedName>
        <fullName evidence="2">BTB domain-containing protein</fullName>
    </recommendedName>
</protein>
<comment type="similarity">
    <text evidence="1">Belongs to the mimivirus BTB/WD family.</text>
</comment>